<evidence type="ECO:0008006" key="4">
    <source>
        <dbReference type="Google" id="ProtNLM"/>
    </source>
</evidence>
<sequence length="158" mass="17846">MKMLALLFISVAFGIISAQAQTNPVVRKQQFNLDNGLAIQGYDPVAYFTQNKAIKGSSANSVTYKNVTYRFASSTNAEMFQKSPEKYEPAYGGWCAYAMGATGEKVPVDPETFKVKDGHLYLFYNKFFNNTLPKWNKDEENLHRKADQSWLKFVGTNS</sequence>
<evidence type="ECO:0000313" key="2">
    <source>
        <dbReference type="EMBL" id="ADB38531.1"/>
    </source>
</evidence>
<dbReference type="KEGG" id="sli:Slin_2513"/>
<proteinExistence type="predicted"/>
<keyword evidence="1" id="KW-0732">Signal</keyword>
<dbReference type="Proteomes" id="UP000002028">
    <property type="component" value="Chromosome"/>
</dbReference>
<keyword evidence="3" id="KW-1185">Reference proteome</keyword>
<gene>
    <name evidence="2" type="ordered locus">Slin_2513</name>
</gene>
<dbReference type="eggNOG" id="COG3350">
    <property type="taxonomic scope" value="Bacteria"/>
</dbReference>
<dbReference type="AlphaFoldDB" id="D2QGM3"/>
<feature type="chain" id="PRO_5003035302" description="YHS domain protein" evidence="1">
    <location>
        <begin position="21"/>
        <end position="158"/>
    </location>
</feature>
<accession>D2QGM3</accession>
<dbReference type="EMBL" id="CP001769">
    <property type="protein sequence ID" value="ADB38531.1"/>
    <property type="molecule type" value="Genomic_DNA"/>
</dbReference>
<evidence type="ECO:0000313" key="3">
    <source>
        <dbReference type="Proteomes" id="UP000002028"/>
    </source>
</evidence>
<organism evidence="2 3">
    <name type="scientific">Spirosoma linguale (strain ATCC 33905 / DSM 74 / LMG 10896 / Claus 1)</name>
    <dbReference type="NCBI Taxonomy" id="504472"/>
    <lineage>
        <taxon>Bacteria</taxon>
        <taxon>Pseudomonadati</taxon>
        <taxon>Bacteroidota</taxon>
        <taxon>Cytophagia</taxon>
        <taxon>Cytophagales</taxon>
        <taxon>Cytophagaceae</taxon>
        <taxon>Spirosoma</taxon>
    </lineage>
</organism>
<protein>
    <recommendedName>
        <fullName evidence="4">YHS domain protein</fullName>
    </recommendedName>
</protein>
<dbReference type="STRING" id="504472.Slin_2513"/>
<dbReference type="NCBIfam" id="NF041384">
    <property type="entry name" value="YHS_seleno_dom"/>
    <property type="match status" value="1"/>
</dbReference>
<evidence type="ECO:0000256" key="1">
    <source>
        <dbReference type="SAM" id="SignalP"/>
    </source>
</evidence>
<name>D2QGM3_SPILD</name>
<reference evidence="2 3" key="1">
    <citation type="journal article" date="2010" name="Stand. Genomic Sci.">
        <title>Complete genome sequence of Spirosoma linguale type strain (1).</title>
        <authorList>
            <person name="Lail K."/>
            <person name="Sikorski J."/>
            <person name="Saunders E."/>
            <person name="Lapidus A."/>
            <person name="Glavina Del Rio T."/>
            <person name="Copeland A."/>
            <person name="Tice H."/>
            <person name="Cheng J.-F."/>
            <person name="Lucas S."/>
            <person name="Nolan M."/>
            <person name="Bruce D."/>
            <person name="Goodwin L."/>
            <person name="Pitluck S."/>
            <person name="Ivanova N."/>
            <person name="Mavromatis K."/>
            <person name="Ovchinnikova G."/>
            <person name="Pati A."/>
            <person name="Chen A."/>
            <person name="Palaniappan K."/>
            <person name="Land M."/>
            <person name="Hauser L."/>
            <person name="Chang Y.-J."/>
            <person name="Jeffries C.D."/>
            <person name="Chain P."/>
            <person name="Brettin T."/>
            <person name="Detter J.C."/>
            <person name="Schuetze A."/>
            <person name="Rohde M."/>
            <person name="Tindall B.J."/>
            <person name="Goeker M."/>
            <person name="Bristow J."/>
            <person name="Eisen J.A."/>
            <person name="Markowitz V."/>
            <person name="Hugenholtz P."/>
            <person name="Kyrpides N.C."/>
            <person name="Klenk H.-P."/>
            <person name="Chen F."/>
        </authorList>
    </citation>
    <scope>NUCLEOTIDE SEQUENCE [LARGE SCALE GENOMIC DNA]</scope>
    <source>
        <strain evidence="3">ATCC 33905 / DSM 74 / LMG 10896 / Claus 1</strain>
    </source>
</reference>
<dbReference type="HOGENOM" id="CLU_087914_2_0_10"/>
<feature type="signal peptide" evidence="1">
    <location>
        <begin position="1"/>
        <end position="20"/>
    </location>
</feature>